<dbReference type="PROSITE" id="PS01186">
    <property type="entry name" value="EGF_2"/>
    <property type="match status" value="1"/>
</dbReference>
<evidence type="ECO:0000259" key="8">
    <source>
        <dbReference type="PROSITE" id="PS51782"/>
    </source>
</evidence>
<sequence>MHTQSIILLVVLHLALSCSGAIVCTPGHEVKVLQNGTSCVPCAVNMYSTGTTCAACPTHSSTNGLTEQGACVCDGGYQPLIDTSTNIPVSPLTCTDVNECLSPSACDVNAACTNSQGSYACTCNAGYSGDGLLCQNINECSQSVCDPKANCTDTQGSFICVCLPGYYDLSLKDSTIAQGKVCKEYGLYIEPIGDVTGKVGRPVVVPFVIGNWDPSYVFSSSLAVAVVAPDSVSVIKTVALSNGFLRLTPALVGSFRINITVSDYNTRPGLLSFLLTATVLSPFFDNVPPGNTFQDLKTTSGTPTFPYTFRVGHEDETHLGDLMISAKSGNLTVVPDNCCENTSAFREIGGIFLNLTTERVQMIYNGNTVYARNVIVVINPHGIATSTTGVDLRFFLTDKIQNIIIAASIKLYVYPRPSITTFCTYDVKETDTLISIANSFGMHWMTLFMLNNNTISHPDRVLPGSRISIGRAYIVKAEDSIYSIATRFGTTWQQVMATNPDTVPNEQAIYAGSLPPPRFLS</sequence>
<reference evidence="9" key="1">
    <citation type="submission" date="2021-01" db="EMBL/GenBank/DDBJ databases">
        <authorList>
            <person name="Corre E."/>
            <person name="Pelletier E."/>
            <person name="Niang G."/>
            <person name="Scheremetjew M."/>
            <person name="Finn R."/>
            <person name="Kale V."/>
            <person name="Holt S."/>
            <person name="Cochrane G."/>
            <person name="Meng A."/>
            <person name="Brown T."/>
            <person name="Cohen L."/>
        </authorList>
    </citation>
    <scope>NUCLEOTIDE SEQUENCE</scope>
    <source>
        <strain evidence="9">CCMP325</strain>
    </source>
</reference>
<evidence type="ECO:0000256" key="6">
    <source>
        <dbReference type="SAM" id="SignalP"/>
    </source>
</evidence>
<dbReference type="Gene3D" id="3.10.350.10">
    <property type="entry name" value="LysM domain"/>
    <property type="match status" value="2"/>
</dbReference>
<dbReference type="SMART" id="SM00257">
    <property type="entry name" value="LysM"/>
    <property type="match status" value="2"/>
</dbReference>
<feature type="domain" description="LysM" evidence="8">
    <location>
        <begin position="471"/>
        <end position="517"/>
    </location>
</feature>
<dbReference type="SMART" id="SM00181">
    <property type="entry name" value="EGF"/>
    <property type="match status" value="3"/>
</dbReference>
<dbReference type="Pfam" id="PF07645">
    <property type="entry name" value="EGF_CA"/>
    <property type="match status" value="1"/>
</dbReference>
<feature type="domain" description="LysM" evidence="8">
    <location>
        <begin position="423"/>
        <end position="469"/>
    </location>
</feature>
<dbReference type="AlphaFoldDB" id="A0A7S0EN73"/>
<feature type="signal peptide" evidence="6">
    <location>
        <begin position="1"/>
        <end position="20"/>
    </location>
</feature>
<gene>
    <name evidence="9" type="ORF">HPHI1048_LOCUS13669</name>
</gene>
<proteinExistence type="predicted"/>
<evidence type="ECO:0000313" key="9">
    <source>
        <dbReference type="EMBL" id="CAD8489991.1"/>
    </source>
</evidence>
<keyword evidence="3" id="KW-0677">Repeat</keyword>
<dbReference type="PROSITE" id="PS51782">
    <property type="entry name" value="LYSM"/>
    <property type="match status" value="2"/>
</dbReference>
<dbReference type="PROSITE" id="PS01187">
    <property type="entry name" value="EGF_CA"/>
    <property type="match status" value="1"/>
</dbReference>
<evidence type="ECO:0000256" key="2">
    <source>
        <dbReference type="ARBA" id="ARBA00022729"/>
    </source>
</evidence>
<dbReference type="Gene3D" id="2.10.25.10">
    <property type="entry name" value="Laminin"/>
    <property type="match status" value="2"/>
</dbReference>
<dbReference type="Pfam" id="PF01476">
    <property type="entry name" value="LysM"/>
    <property type="match status" value="2"/>
</dbReference>
<accession>A0A7S0EN73</accession>
<dbReference type="EMBL" id="HBEO01020213">
    <property type="protein sequence ID" value="CAD8489991.1"/>
    <property type="molecule type" value="Transcribed_RNA"/>
</dbReference>
<evidence type="ECO:0008006" key="10">
    <source>
        <dbReference type="Google" id="ProtNLM"/>
    </source>
</evidence>
<dbReference type="CDD" id="cd00118">
    <property type="entry name" value="LysM"/>
    <property type="match status" value="2"/>
</dbReference>
<dbReference type="PANTHER" id="PTHR24039">
    <property type="entry name" value="FIBRILLIN-RELATED"/>
    <property type="match status" value="1"/>
</dbReference>
<dbReference type="FunFam" id="2.10.25.10:FF:000038">
    <property type="entry name" value="Fibrillin 2"/>
    <property type="match status" value="1"/>
</dbReference>
<dbReference type="InterPro" id="IPR024731">
    <property type="entry name" value="NELL2-like_EGF"/>
</dbReference>
<dbReference type="GO" id="GO:0005509">
    <property type="term" value="F:calcium ion binding"/>
    <property type="evidence" value="ECO:0007669"/>
    <property type="project" value="InterPro"/>
</dbReference>
<feature type="chain" id="PRO_5030717318" description="LysM domain-containing protein" evidence="6">
    <location>
        <begin position="21"/>
        <end position="521"/>
    </location>
</feature>
<feature type="domain" description="EGF-like" evidence="7">
    <location>
        <begin position="96"/>
        <end position="135"/>
    </location>
</feature>
<evidence type="ECO:0000256" key="4">
    <source>
        <dbReference type="ARBA" id="ARBA00023157"/>
    </source>
</evidence>
<dbReference type="InterPro" id="IPR001881">
    <property type="entry name" value="EGF-like_Ca-bd_dom"/>
</dbReference>
<dbReference type="InterPro" id="IPR049883">
    <property type="entry name" value="NOTCH1_EGF-like"/>
</dbReference>
<dbReference type="InterPro" id="IPR000152">
    <property type="entry name" value="EGF-type_Asp/Asn_hydroxyl_site"/>
</dbReference>
<dbReference type="PANTHER" id="PTHR24039:SF58">
    <property type="entry name" value="EGF-LIKE DOMAIN-CONTAINING PROTEIN"/>
    <property type="match status" value="1"/>
</dbReference>
<dbReference type="CDD" id="cd00054">
    <property type="entry name" value="EGF_CA"/>
    <property type="match status" value="2"/>
</dbReference>
<evidence type="ECO:0000256" key="5">
    <source>
        <dbReference type="PROSITE-ProRule" id="PRU00076"/>
    </source>
</evidence>
<dbReference type="InterPro" id="IPR036779">
    <property type="entry name" value="LysM_dom_sf"/>
</dbReference>
<protein>
    <recommendedName>
        <fullName evidence="10">LysM domain-containing protein</fullName>
    </recommendedName>
</protein>
<dbReference type="SUPFAM" id="SSF54106">
    <property type="entry name" value="LysM domain"/>
    <property type="match status" value="2"/>
</dbReference>
<name>A0A7S0EN73_9CRYP</name>
<dbReference type="SUPFAM" id="SSF57196">
    <property type="entry name" value="EGF/Laminin"/>
    <property type="match status" value="2"/>
</dbReference>
<feature type="domain" description="EGF-like" evidence="7">
    <location>
        <begin position="136"/>
        <end position="172"/>
    </location>
</feature>
<keyword evidence="2 6" id="KW-0732">Signal</keyword>
<dbReference type="InterPro" id="IPR000742">
    <property type="entry name" value="EGF"/>
</dbReference>
<dbReference type="InterPro" id="IPR018097">
    <property type="entry name" value="EGF_Ca-bd_CS"/>
</dbReference>
<keyword evidence="4" id="KW-1015">Disulfide bond</keyword>
<evidence type="ECO:0000256" key="3">
    <source>
        <dbReference type="ARBA" id="ARBA00022737"/>
    </source>
</evidence>
<organism evidence="9">
    <name type="scientific">Hanusia phi</name>
    <dbReference type="NCBI Taxonomy" id="3032"/>
    <lineage>
        <taxon>Eukaryota</taxon>
        <taxon>Cryptophyceae</taxon>
        <taxon>Pyrenomonadales</taxon>
        <taxon>Geminigeraceae</taxon>
        <taxon>Hanusia</taxon>
    </lineage>
</organism>
<evidence type="ECO:0000256" key="1">
    <source>
        <dbReference type="ARBA" id="ARBA00022536"/>
    </source>
</evidence>
<dbReference type="PROSITE" id="PS50026">
    <property type="entry name" value="EGF_3"/>
    <property type="match status" value="2"/>
</dbReference>
<dbReference type="Pfam" id="PF12947">
    <property type="entry name" value="EGF_3"/>
    <property type="match status" value="1"/>
</dbReference>
<dbReference type="PROSITE" id="PS00010">
    <property type="entry name" value="ASX_HYDROXYL"/>
    <property type="match status" value="2"/>
</dbReference>
<dbReference type="SMART" id="SM00179">
    <property type="entry name" value="EGF_CA"/>
    <property type="match status" value="2"/>
</dbReference>
<keyword evidence="1 5" id="KW-0245">EGF-like domain</keyword>
<dbReference type="InterPro" id="IPR018392">
    <property type="entry name" value="LysM"/>
</dbReference>
<comment type="caution">
    <text evidence="5">Lacks conserved residue(s) required for the propagation of feature annotation.</text>
</comment>
<evidence type="ECO:0000259" key="7">
    <source>
        <dbReference type="PROSITE" id="PS50026"/>
    </source>
</evidence>